<keyword evidence="1" id="KW-0114">cAMP</keyword>
<dbReference type="Gene3D" id="3.60.15.10">
    <property type="entry name" value="Ribonuclease Z/Hydroxyacylglutathione hydrolase-like"/>
    <property type="match status" value="1"/>
</dbReference>
<dbReference type="RefSeq" id="WP_264434878.1">
    <property type="nucleotide sequence ID" value="NZ_CP081495.1"/>
</dbReference>
<dbReference type="SUPFAM" id="SSF56281">
    <property type="entry name" value="Metallo-hydrolase/oxidoreductase"/>
    <property type="match status" value="1"/>
</dbReference>
<organism evidence="3 4">
    <name type="scientific">Flavobacterium agricola</name>
    <dbReference type="NCBI Taxonomy" id="2870839"/>
    <lineage>
        <taxon>Bacteria</taxon>
        <taxon>Pseudomonadati</taxon>
        <taxon>Bacteroidota</taxon>
        <taxon>Flavobacteriia</taxon>
        <taxon>Flavobacteriales</taxon>
        <taxon>Flavobacteriaceae</taxon>
        <taxon>Flavobacterium</taxon>
    </lineage>
</organism>
<keyword evidence="4" id="KW-1185">Reference proteome</keyword>
<dbReference type="Pfam" id="PF02112">
    <property type="entry name" value="PDEase_II"/>
    <property type="match status" value="1"/>
</dbReference>
<evidence type="ECO:0000256" key="2">
    <source>
        <dbReference type="SAM" id="SignalP"/>
    </source>
</evidence>
<dbReference type="PANTHER" id="PTHR28283">
    <property type="entry name" value="3',5'-CYCLIC-NUCLEOTIDE PHOSPHODIESTERASE 1"/>
    <property type="match status" value="1"/>
</dbReference>
<proteinExistence type="inferred from homology"/>
<dbReference type="PANTHER" id="PTHR28283:SF1">
    <property type="entry name" value="3',5'-CYCLIC-NUCLEOTIDE PHOSPHODIESTERASE 1"/>
    <property type="match status" value="1"/>
</dbReference>
<accession>A0ABY6M4Z1</accession>
<sequence>MKKITSFLFSVCLSSFVFAQTPSFDIVPLGVYGGGLEGNLSAYLIGEHNANEFICFDAGTVGSGIKKAVENKTFTTTEADVLQNYIKGYFITHGHLDHNSGLIINSPSDAKKPIYGFDFVIDIYKDHYFINSTWINFANDGQTPILNKYQYHYLTAKKPVALQNTKLTATPFVLDHVKPYKSSAALIADANQNYVLYLSDTGADRLEKSEQLKNLWQYVAPLIKNKQLKAILIEVSFPNAQPEHLLFGHLTPNLLQEELASLAQFTGKKALKNLNVIITHIKPEGDNEAVIQQELLAKNPYHVHYIFPKQGEKISL</sequence>
<dbReference type="PRINTS" id="PR00388">
    <property type="entry name" value="PDIESTERASE2"/>
</dbReference>
<keyword evidence="1" id="KW-0378">Hydrolase</keyword>
<dbReference type="InterPro" id="IPR036866">
    <property type="entry name" value="RibonucZ/Hydroxyglut_hydro"/>
</dbReference>
<evidence type="ECO:0000313" key="3">
    <source>
        <dbReference type="EMBL" id="UYW02333.1"/>
    </source>
</evidence>
<dbReference type="PIRSF" id="PIRSF000962">
    <property type="entry name" value="Cyc_nuc_PDEase"/>
    <property type="match status" value="1"/>
</dbReference>
<name>A0ABY6M4Z1_9FLAO</name>
<feature type="signal peptide" evidence="2">
    <location>
        <begin position="1"/>
        <end position="19"/>
    </location>
</feature>
<dbReference type="EMBL" id="CP081495">
    <property type="protein sequence ID" value="UYW02333.1"/>
    <property type="molecule type" value="Genomic_DNA"/>
</dbReference>
<comment type="similarity">
    <text evidence="1">Belongs to the cyclic nucleotide phosphodiesterase class-II family.</text>
</comment>
<reference evidence="3" key="1">
    <citation type="submission" date="2021-08" db="EMBL/GenBank/DDBJ databases">
        <title>Flavobacterium sp. strain CC-SYL302.</title>
        <authorList>
            <person name="Lin S.-Y."/>
            <person name="Lee T.-H."/>
            <person name="Young C.-C."/>
        </authorList>
    </citation>
    <scope>NUCLEOTIDE SEQUENCE</scope>
    <source>
        <strain evidence="3">CC-SYL302</strain>
    </source>
</reference>
<protein>
    <submittedName>
        <fullName evidence="3">3',5'-cyclic-nucleotide phosphodiesterase</fullName>
    </submittedName>
</protein>
<evidence type="ECO:0000256" key="1">
    <source>
        <dbReference type="PIRNR" id="PIRNR000962"/>
    </source>
</evidence>
<keyword evidence="2" id="KW-0732">Signal</keyword>
<dbReference type="InterPro" id="IPR000396">
    <property type="entry name" value="Pdiesterase2"/>
</dbReference>
<feature type="chain" id="PRO_5046015272" evidence="2">
    <location>
        <begin position="20"/>
        <end position="316"/>
    </location>
</feature>
<gene>
    <name evidence="3" type="ORF">K5I29_05390</name>
</gene>
<dbReference type="Proteomes" id="UP001163328">
    <property type="component" value="Chromosome"/>
</dbReference>
<dbReference type="CDD" id="cd07735">
    <property type="entry name" value="class_II_PDE_MBL-fold"/>
    <property type="match status" value="1"/>
</dbReference>
<evidence type="ECO:0000313" key="4">
    <source>
        <dbReference type="Proteomes" id="UP001163328"/>
    </source>
</evidence>